<sequence>MPANWIGLSHSIFHFRAVQRRYVVKDGARLSFESPPRDAGLDFSKKKEREGRAYTTWTVDPMRSVYVGVPRRPRRPRRLLSPRPSSASSAIDACPYHAHRTQSLACTAPAAPVPPRARPSPRLLPCHELCTSLAARGLCLSCTNTTRTTNVLRHGGGGDLPSCAPSSSPLHARLPSSVRSRSGYHHLMDVPGCIPSTMYTANGVSSARDDRRSRLHMPLLSLPARPHSPRRTTRVPGRGPNPTRLPLLSWYLRQPFTIAHPAFAAHPL</sequence>
<evidence type="ECO:0000313" key="3">
    <source>
        <dbReference type="Proteomes" id="UP001218218"/>
    </source>
</evidence>
<protein>
    <submittedName>
        <fullName evidence="2">Uncharacterized protein</fullName>
    </submittedName>
</protein>
<keyword evidence="3" id="KW-1185">Reference proteome</keyword>
<feature type="region of interest" description="Disordered" evidence="1">
    <location>
        <begin position="221"/>
        <end position="240"/>
    </location>
</feature>
<dbReference type="Proteomes" id="UP001218218">
    <property type="component" value="Unassembled WGS sequence"/>
</dbReference>
<evidence type="ECO:0000313" key="2">
    <source>
        <dbReference type="EMBL" id="KAJ7351194.1"/>
    </source>
</evidence>
<dbReference type="AlphaFoldDB" id="A0AAD7A7F1"/>
<reference evidence="2" key="1">
    <citation type="submission" date="2023-03" db="EMBL/GenBank/DDBJ databases">
        <title>Massive genome expansion in bonnet fungi (Mycena s.s.) driven by repeated elements and novel gene families across ecological guilds.</title>
        <authorList>
            <consortium name="Lawrence Berkeley National Laboratory"/>
            <person name="Harder C.B."/>
            <person name="Miyauchi S."/>
            <person name="Viragh M."/>
            <person name="Kuo A."/>
            <person name="Thoen E."/>
            <person name="Andreopoulos B."/>
            <person name="Lu D."/>
            <person name="Skrede I."/>
            <person name="Drula E."/>
            <person name="Henrissat B."/>
            <person name="Morin E."/>
            <person name="Kohler A."/>
            <person name="Barry K."/>
            <person name="LaButti K."/>
            <person name="Morin E."/>
            <person name="Salamov A."/>
            <person name="Lipzen A."/>
            <person name="Mereny Z."/>
            <person name="Hegedus B."/>
            <person name="Baldrian P."/>
            <person name="Stursova M."/>
            <person name="Weitz H."/>
            <person name="Taylor A."/>
            <person name="Grigoriev I.V."/>
            <person name="Nagy L.G."/>
            <person name="Martin F."/>
            <person name="Kauserud H."/>
        </authorList>
    </citation>
    <scope>NUCLEOTIDE SEQUENCE</scope>
    <source>
        <strain evidence="2">CBHHK002</strain>
    </source>
</reference>
<name>A0AAD7A7F1_9AGAR</name>
<dbReference type="EMBL" id="JARIHO010000013">
    <property type="protein sequence ID" value="KAJ7351194.1"/>
    <property type="molecule type" value="Genomic_DNA"/>
</dbReference>
<accession>A0AAD7A7F1</accession>
<comment type="caution">
    <text evidence="2">The sequence shown here is derived from an EMBL/GenBank/DDBJ whole genome shotgun (WGS) entry which is preliminary data.</text>
</comment>
<gene>
    <name evidence="2" type="ORF">DFH08DRAFT_97240</name>
</gene>
<evidence type="ECO:0000256" key="1">
    <source>
        <dbReference type="SAM" id="MobiDB-lite"/>
    </source>
</evidence>
<proteinExistence type="predicted"/>
<organism evidence="2 3">
    <name type="scientific">Mycena albidolilacea</name>
    <dbReference type="NCBI Taxonomy" id="1033008"/>
    <lineage>
        <taxon>Eukaryota</taxon>
        <taxon>Fungi</taxon>
        <taxon>Dikarya</taxon>
        <taxon>Basidiomycota</taxon>
        <taxon>Agaricomycotina</taxon>
        <taxon>Agaricomycetes</taxon>
        <taxon>Agaricomycetidae</taxon>
        <taxon>Agaricales</taxon>
        <taxon>Marasmiineae</taxon>
        <taxon>Mycenaceae</taxon>
        <taxon>Mycena</taxon>
    </lineage>
</organism>